<dbReference type="EMBL" id="PUFI01000005">
    <property type="protein sequence ID" value="TDG69511.1"/>
    <property type="molecule type" value="Genomic_DNA"/>
</dbReference>
<dbReference type="RefSeq" id="WP_133264175.1">
    <property type="nucleotide sequence ID" value="NZ_JAGYGP010000001.1"/>
</dbReference>
<dbReference type="AlphaFoldDB" id="A0A4R5NBN7"/>
<feature type="region of interest" description="Disordered" evidence="1">
    <location>
        <begin position="70"/>
        <end position="95"/>
    </location>
</feature>
<name>A0A4R5NBN7_9LACO</name>
<dbReference type="Proteomes" id="UP000295681">
    <property type="component" value="Unassembled WGS sequence"/>
</dbReference>
<keyword evidence="2" id="KW-0812">Transmembrane</keyword>
<proteinExistence type="predicted"/>
<dbReference type="Pfam" id="PF22820">
    <property type="entry name" value="TcaA_3rd_4th"/>
    <property type="match status" value="1"/>
</dbReference>
<keyword evidence="2" id="KW-1133">Transmembrane helix</keyword>
<feature type="transmembrane region" description="Helical" evidence="2">
    <location>
        <begin position="103"/>
        <end position="122"/>
    </location>
</feature>
<accession>A0A4R5NBN7</accession>
<evidence type="ECO:0000259" key="3">
    <source>
        <dbReference type="Pfam" id="PF22820"/>
    </source>
</evidence>
<dbReference type="PANTHER" id="PTHR40038:SF1">
    <property type="entry name" value="MEMBRANE-ASSOCIATED PROTEIN TCAA"/>
    <property type="match status" value="1"/>
</dbReference>
<keyword evidence="5" id="KW-1185">Reference proteome</keyword>
<comment type="caution">
    <text evidence="4">The sequence shown here is derived from an EMBL/GenBank/DDBJ whole genome shotgun (WGS) entry which is preliminary data.</text>
</comment>
<reference evidence="4 5" key="1">
    <citation type="journal article" date="2019" name="Appl. Microbiol. Biotechnol.">
        <title>Uncovering carbohydrate metabolism through a genotype-phenotype association study of 56 lactic acid bacteria genomes.</title>
        <authorList>
            <person name="Buron-Moles G."/>
            <person name="Chailyan A."/>
            <person name="Dolejs I."/>
            <person name="Forster J."/>
            <person name="Miks M.H."/>
        </authorList>
    </citation>
    <scope>NUCLEOTIDE SEQUENCE [LARGE SCALE GENOMIC DNA]</scope>
    <source>
        <strain evidence="4 5">ATCC 700006</strain>
    </source>
</reference>
<dbReference type="PANTHER" id="PTHR40038">
    <property type="entry name" value="MEMBRANE-ASSOCIATED PROTEIN TCAA"/>
    <property type="match status" value="1"/>
</dbReference>
<gene>
    <name evidence="4" type="ORF">C5L23_000973</name>
</gene>
<organism evidence="4 5">
    <name type="scientific">Leuconostoc fallax</name>
    <dbReference type="NCBI Taxonomy" id="1251"/>
    <lineage>
        <taxon>Bacteria</taxon>
        <taxon>Bacillati</taxon>
        <taxon>Bacillota</taxon>
        <taxon>Bacilli</taxon>
        <taxon>Lactobacillales</taxon>
        <taxon>Lactobacillaceae</taxon>
        <taxon>Leuconostoc</taxon>
    </lineage>
</organism>
<evidence type="ECO:0000313" key="4">
    <source>
        <dbReference type="EMBL" id="TDG69511.1"/>
    </source>
</evidence>
<dbReference type="STRING" id="907931.GCA_000165675_01418"/>
<dbReference type="InterPro" id="IPR054530">
    <property type="entry name" value="TcaA_4th"/>
</dbReference>
<sequence>MTTKEEWLNNFKAEHGREPTIEEFSAAKAQQFSTQERDDHHTNDIAQQWAQQFEQENGRRPSMQEFSAAKQNDFQKTTSQATEKQSATIVSRPTPPMSKGKKITLIVVAIAVVAIIAGYLIGNHYYSRSSSMERAVKTLKSYDTSEYAQQMVWSDTHKRVTKSDLQPMVQYLSSEKMSDAALRSWISTGTDGLTLQNNGHKFLIFPNYQLTAKPVNIHLTTNHKDINIGLNGKKLLTTDSDGYATTLKHQIPGEYNFTATGSINGGSVKTSNTNFIGGSQEKNVDLSITFISFTIESNLEGGDVYVGNNKIGMIENGKANVNHVAVSKGANVYVQKQVGSDTLRTKSTPLTDVNDDDYLTLDAEGLLTQTDADSLISDMSSLMNSYASNESDPSDADTVFTGGVQNKGYQDFKKMIQHNLHDSKRNADSISFSDTSVQKVEPTGKAAANVVFHIKYDFYYSSDTDDDNDTYGDMYQTFELIAHTVYNKSKDKWQIDSIDPNQKKISEDDNVN</sequence>
<feature type="compositionally biased region" description="Polar residues" evidence="1">
    <location>
        <begin position="70"/>
        <end position="91"/>
    </location>
</feature>
<evidence type="ECO:0000313" key="5">
    <source>
        <dbReference type="Proteomes" id="UP000295681"/>
    </source>
</evidence>
<evidence type="ECO:0000256" key="1">
    <source>
        <dbReference type="SAM" id="MobiDB-lite"/>
    </source>
</evidence>
<feature type="region of interest" description="Disordered" evidence="1">
    <location>
        <begin position="1"/>
        <end position="20"/>
    </location>
</feature>
<protein>
    <recommendedName>
        <fullName evidence="3">TcaA 4th domain-containing protein</fullName>
    </recommendedName>
</protein>
<keyword evidence="2" id="KW-0472">Membrane</keyword>
<feature type="domain" description="TcaA 4th" evidence="3">
    <location>
        <begin position="292"/>
        <end position="362"/>
    </location>
</feature>
<evidence type="ECO:0000256" key="2">
    <source>
        <dbReference type="SAM" id="Phobius"/>
    </source>
</evidence>